<protein>
    <recommendedName>
        <fullName evidence="3">Phosphodiesterase</fullName>
    </recommendedName>
</protein>
<keyword evidence="2" id="KW-1185">Reference proteome</keyword>
<evidence type="ECO:0000313" key="2">
    <source>
        <dbReference type="Proteomes" id="UP000216052"/>
    </source>
</evidence>
<dbReference type="SUPFAM" id="SSF51695">
    <property type="entry name" value="PLC-like phosphodiesterases"/>
    <property type="match status" value="1"/>
</dbReference>
<sequence length="223" mass="25727">MNIISHRGVWTAIAEKNTRDAFIRSFQSGFGTETDIRDFDGQIVISHDIPHGSELNLESFFRLYQTFGKGLPLALNIKSDGLQVELAKYLRQNGIANYFVFDMSIPDTIGYLKNNLHYFIRQSEFEVVADCHSLLYANAAGVWLDELYESWINPDILLSHLANGKRVCIVSPEIHGRDYLDKWRQYKKATKNWAADKLMLCTDLPELARKFFSENLYPIANRR</sequence>
<proteinExistence type="predicted"/>
<dbReference type="InterPro" id="IPR017946">
    <property type="entry name" value="PLC-like_Pdiesterase_TIM-brl"/>
</dbReference>
<gene>
    <name evidence="1" type="ORF">SPACI_051470</name>
</gene>
<name>A0ABZ3JA77_SPOA4</name>
<reference evidence="1" key="1">
    <citation type="submission" date="2024-05" db="EMBL/GenBank/DDBJ databases">
        <title>Isolation and characterization of Sporomusa carbonis sp. nov., a carboxydotrophic hydrogenogen in the genus of Sporomusa isolated from a charcoal burning pile.</title>
        <authorList>
            <person name="Boeer T."/>
            <person name="Rosenbaum F."/>
            <person name="Eysell L."/>
            <person name="Mueller V."/>
            <person name="Daniel R."/>
            <person name="Poehlein A."/>
        </authorList>
    </citation>
    <scope>NUCLEOTIDE SEQUENCE [LARGE SCALE GENOMIC DNA]</scope>
    <source>
        <strain evidence="1">DSM 3132</strain>
    </source>
</reference>
<evidence type="ECO:0000313" key="1">
    <source>
        <dbReference type="EMBL" id="XFO75036.1"/>
    </source>
</evidence>
<organism evidence="1 2">
    <name type="scientific">Sporomusa acidovorans (strain ATCC 49682 / DSM 3132 / Mol)</name>
    <dbReference type="NCBI Taxonomy" id="1123286"/>
    <lineage>
        <taxon>Bacteria</taxon>
        <taxon>Bacillati</taxon>
        <taxon>Bacillota</taxon>
        <taxon>Negativicutes</taxon>
        <taxon>Selenomonadales</taxon>
        <taxon>Sporomusaceae</taxon>
        <taxon>Sporomusa</taxon>
    </lineage>
</organism>
<accession>A0ABZ3JA77</accession>
<dbReference type="Proteomes" id="UP000216052">
    <property type="component" value="Chromosome"/>
</dbReference>
<evidence type="ECO:0008006" key="3">
    <source>
        <dbReference type="Google" id="ProtNLM"/>
    </source>
</evidence>
<dbReference type="EMBL" id="CP155571">
    <property type="protein sequence ID" value="XFO75036.1"/>
    <property type="molecule type" value="Genomic_DNA"/>
</dbReference>